<accession>A0ABW3BP40</accession>
<feature type="transmembrane region" description="Helical" evidence="2">
    <location>
        <begin position="78"/>
        <end position="103"/>
    </location>
</feature>
<protein>
    <submittedName>
        <fullName evidence="3">DUF6730 family protein</fullName>
    </submittedName>
</protein>
<dbReference type="InterPro" id="IPR046617">
    <property type="entry name" value="DUF6730"/>
</dbReference>
<name>A0ABW3BP40_9FLAO</name>
<reference evidence="4" key="1">
    <citation type="journal article" date="2019" name="Int. J. Syst. Evol. Microbiol.">
        <title>The Global Catalogue of Microorganisms (GCM) 10K type strain sequencing project: providing services to taxonomists for standard genome sequencing and annotation.</title>
        <authorList>
            <consortium name="The Broad Institute Genomics Platform"/>
            <consortium name="The Broad Institute Genome Sequencing Center for Infectious Disease"/>
            <person name="Wu L."/>
            <person name="Ma J."/>
        </authorList>
    </citation>
    <scope>NUCLEOTIDE SEQUENCE [LARGE SCALE GENOMIC DNA]</scope>
    <source>
        <strain evidence="4">CCUG 60529</strain>
    </source>
</reference>
<keyword evidence="1" id="KW-0175">Coiled coil</keyword>
<dbReference type="EMBL" id="JBHTIB010000002">
    <property type="protein sequence ID" value="MFD0834805.1"/>
    <property type="molecule type" value="Genomic_DNA"/>
</dbReference>
<keyword evidence="4" id="KW-1185">Reference proteome</keyword>
<proteinExistence type="predicted"/>
<sequence length="104" mass="12094">MTKLEELSALLVNELHQFNKNIEKLESISQQLNDLKIQMDVSEYKTLIADHQKEMTKLKNMIESFESRFNAKIDQAKIYPTWAVTLFIICVVISVVLVSYMLLT</sequence>
<evidence type="ECO:0000313" key="3">
    <source>
        <dbReference type="EMBL" id="MFD0834805.1"/>
    </source>
</evidence>
<organism evidence="3 4">
    <name type="scientific">Mariniflexile aquimaris</name>
    <dbReference type="NCBI Taxonomy" id="881009"/>
    <lineage>
        <taxon>Bacteria</taxon>
        <taxon>Pseudomonadati</taxon>
        <taxon>Bacteroidota</taxon>
        <taxon>Flavobacteriia</taxon>
        <taxon>Flavobacteriales</taxon>
        <taxon>Flavobacteriaceae</taxon>
        <taxon>Mariniflexile</taxon>
    </lineage>
</organism>
<keyword evidence="2" id="KW-0472">Membrane</keyword>
<feature type="coiled-coil region" evidence="1">
    <location>
        <begin position="15"/>
        <end position="68"/>
    </location>
</feature>
<keyword evidence="2" id="KW-0812">Transmembrane</keyword>
<evidence type="ECO:0000256" key="1">
    <source>
        <dbReference type="SAM" id="Coils"/>
    </source>
</evidence>
<evidence type="ECO:0000256" key="2">
    <source>
        <dbReference type="SAM" id="Phobius"/>
    </source>
</evidence>
<dbReference type="Proteomes" id="UP001597011">
    <property type="component" value="Unassembled WGS sequence"/>
</dbReference>
<dbReference type="Pfam" id="PF20503">
    <property type="entry name" value="DUF6730"/>
    <property type="match status" value="1"/>
</dbReference>
<comment type="caution">
    <text evidence="3">The sequence shown here is derived from an EMBL/GenBank/DDBJ whole genome shotgun (WGS) entry which is preliminary data.</text>
</comment>
<evidence type="ECO:0000313" key="4">
    <source>
        <dbReference type="Proteomes" id="UP001597011"/>
    </source>
</evidence>
<keyword evidence="2" id="KW-1133">Transmembrane helix</keyword>
<dbReference type="RefSeq" id="WP_379939355.1">
    <property type="nucleotide sequence ID" value="NZ_JBHTIB010000002.1"/>
</dbReference>
<gene>
    <name evidence="3" type="ORF">ACFQ0I_03440</name>
</gene>